<evidence type="ECO:0000259" key="4">
    <source>
        <dbReference type="PROSITE" id="PS51898"/>
    </source>
</evidence>
<proteinExistence type="inferred from homology"/>
<accession>A0ABV1QDL0</accession>
<comment type="caution">
    <text evidence="5">The sequence shown here is derived from an EMBL/GenBank/DDBJ whole genome shotgun (WGS) entry which is preliminary data.</text>
</comment>
<dbReference type="SUPFAM" id="SSF56349">
    <property type="entry name" value="DNA breaking-rejoining enzymes"/>
    <property type="match status" value="1"/>
</dbReference>
<comment type="similarity">
    <text evidence="1">Belongs to the 'phage' integrase family.</text>
</comment>
<evidence type="ECO:0000256" key="1">
    <source>
        <dbReference type="ARBA" id="ARBA00008857"/>
    </source>
</evidence>
<organism evidence="5 6">
    <name type="scientific">Streptomyces microflavus</name>
    <name type="common">Streptomyces lipmanii</name>
    <dbReference type="NCBI Taxonomy" id="1919"/>
    <lineage>
        <taxon>Bacteria</taxon>
        <taxon>Bacillati</taxon>
        <taxon>Actinomycetota</taxon>
        <taxon>Actinomycetes</taxon>
        <taxon>Kitasatosporales</taxon>
        <taxon>Streptomycetaceae</taxon>
        <taxon>Streptomyces</taxon>
    </lineage>
</organism>
<dbReference type="PANTHER" id="PTHR30349">
    <property type="entry name" value="PHAGE INTEGRASE-RELATED"/>
    <property type="match status" value="1"/>
</dbReference>
<dbReference type="InterPro" id="IPR011010">
    <property type="entry name" value="DNA_brk_join_enz"/>
</dbReference>
<name>A0ABV1QDL0_STRMI</name>
<gene>
    <name evidence="5" type="ORF">ABR748_34445</name>
</gene>
<reference evidence="5 6" key="1">
    <citation type="submission" date="2024-01" db="EMBL/GenBank/DDBJ databases">
        <title>Metagenomic exploration of the rhizosphere soil microbial community and their significance in facilitating the development of wild simulated ginseng.</title>
        <authorList>
            <person name="Huang J."/>
        </authorList>
    </citation>
    <scope>NUCLEOTIDE SEQUENCE [LARGE SCALE GENOMIC DNA]</scope>
    <source>
        <strain evidence="5 6">WY141</strain>
    </source>
</reference>
<keyword evidence="6" id="KW-1185">Reference proteome</keyword>
<evidence type="ECO:0000313" key="6">
    <source>
        <dbReference type="Proteomes" id="UP001456562"/>
    </source>
</evidence>
<dbReference type="Gene3D" id="1.10.150.130">
    <property type="match status" value="1"/>
</dbReference>
<dbReference type="Gene3D" id="1.10.443.10">
    <property type="entry name" value="Intergrase catalytic core"/>
    <property type="match status" value="1"/>
</dbReference>
<dbReference type="PROSITE" id="PS51898">
    <property type="entry name" value="TYR_RECOMBINASE"/>
    <property type="match status" value="1"/>
</dbReference>
<sequence>MAGHIQDRWFKTEPGPTGKPVRVKTDRYGIGLRYRARYIGPDGTEKSKSFPDRQKRKAEEWLTRIEADMDAGHYIDPKAGQIVFRDYGEKWLGGLTTELGSQEVVCRRIRLHAFPYLGTRPMGSFKPEHMRTWLNALQSAVPNGTYRRAIYDSVSSLFNAAVDDGVIKSNPCHAQSVKPPTPEQRLIVPWNEDRVLTVRSGMPDRYAATVDAGGGCGLRQGEVLGLAEDNLDFKTGWVHVRQQIKRVGGTLVFAPPKRGKLRDAPLSDAVGTGLQEHMDLFPPVAVTLPWKTPNGPLVTRKLIFTSTVGKAIWRSYFDDYVWKPALAHAGVIPPREPGKRYAAAPDDGMHALRHFYASVVLEAGGSIKALSTYLGHSDPGFTLRIYTHLLPSSDEKARAAMSSVFRRVHSLDDLAAAA</sequence>
<evidence type="ECO:0000313" key="5">
    <source>
        <dbReference type="EMBL" id="MER0429262.1"/>
    </source>
</evidence>
<dbReference type="RefSeq" id="WP_350241221.1">
    <property type="nucleotide sequence ID" value="NZ_JBEJUE010000054.1"/>
</dbReference>
<evidence type="ECO:0000256" key="2">
    <source>
        <dbReference type="ARBA" id="ARBA00023125"/>
    </source>
</evidence>
<dbReference type="InterPro" id="IPR013762">
    <property type="entry name" value="Integrase-like_cat_sf"/>
</dbReference>
<keyword evidence="3" id="KW-0233">DNA recombination</keyword>
<keyword evidence="2" id="KW-0238">DNA-binding</keyword>
<feature type="domain" description="Tyr recombinase" evidence="4">
    <location>
        <begin position="185"/>
        <end position="401"/>
    </location>
</feature>
<dbReference type="Pfam" id="PF00589">
    <property type="entry name" value="Phage_integrase"/>
    <property type="match status" value="1"/>
</dbReference>
<dbReference type="CDD" id="cd01189">
    <property type="entry name" value="INT_ICEBs1_C_like"/>
    <property type="match status" value="1"/>
</dbReference>
<dbReference type="PANTHER" id="PTHR30349:SF64">
    <property type="entry name" value="PROPHAGE INTEGRASE INTD-RELATED"/>
    <property type="match status" value="1"/>
</dbReference>
<evidence type="ECO:0000256" key="3">
    <source>
        <dbReference type="ARBA" id="ARBA00023172"/>
    </source>
</evidence>
<dbReference type="EMBL" id="JBEJUE010000054">
    <property type="protein sequence ID" value="MER0429262.1"/>
    <property type="molecule type" value="Genomic_DNA"/>
</dbReference>
<dbReference type="Proteomes" id="UP001456562">
    <property type="component" value="Unassembled WGS sequence"/>
</dbReference>
<dbReference type="InterPro" id="IPR002104">
    <property type="entry name" value="Integrase_catalytic"/>
</dbReference>
<dbReference type="InterPro" id="IPR010998">
    <property type="entry name" value="Integrase_recombinase_N"/>
</dbReference>
<dbReference type="InterPro" id="IPR050090">
    <property type="entry name" value="Tyrosine_recombinase_XerCD"/>
</dbReference>
<protein>
    <submittedName>
        <fullName evidence="5">Tyrosine-type recombinase/integrase</fullName>
    </submittedName>
</protein>